<organism evidence="1">
    <name type="scientific">Rhizophora mucronata</name>
    <name type="common">Asiatic mangrove</name>
    <dbReference type="NCBI Taxonomy" id="61149"/>
    <lineage>
        <taxon>Eukaryota</taxon>
        <taxon>Viridiplantae</taxon>
        <taxon>Streptophyta</taxon>
        <taxon>Embryophyta</taxon>
        <taxon>Tracheophyta</taxon>
        <taxon>Spermatophyta</taxon>
        <taxon>Magnoliopsida</taxon>
        <taxon>eudicotyledons</taxon>
        <taxon>Gunneridae</taxon>
        <taxon>Pentapetalae</taxon>
        <taxon>rosids</taxon>
        <taxon>fabids</taxon>
        <taxon>Malpighiales</taxon>
        <taxon>Rhizophoraceae</taxon>
        <taxon>Rhizophora</taxon>
    </lineage>
</organism>
<evidence type="ECO:0000313" key="1">
    <source>
        <dbReference type="EMBL" id="MBX72994.1"/>
    </source>
</evidence>
<name>A0A2P2R1K5_RHIMU</name>
<reference evidence="1" key="1">
    <citation type="submission" date="2018-02" db="EMBL/GenBank/DDBJ databases">
        <title>Rhizophora mucronata_Transcriptome.</title>
        <authorList>
            <person name="Meera S.P."/>
            <person name="Sreeshan A."/>
            <person name="Augustine A."/>
        </authorList>
    </citation>
    <scope>NUCLEOTIDE SEQUENCE</scope>
    <source>
        <tissue evidence="1">Leaf</tissue>
    </source>
</reference>
<proteinExistence type="predicted"/>
<protein>
    <submittedName>
        <fullName evidence="1">Uncharacterized protein</fullName>
    </submittedName>
</protein>
<accession>A0A2P2R1K5</accession>
<dbReference type="EMBL" id="GGEC01092510">
    <property type="protein sequence ID" value="MBX72994.1"/>
    <property type="molecule type" value="Transcribed_RNA"/>
</dbReference>
<dbReference type="AlphaFoldDB" id="A0A2P2R1K5"/>
<sequence length="32" mass="3526">MYLFIVKGINVTAEDFRCCCFKPSPGMIAAIS</sequence>